<dbReference type="FunFam" id="1.20.1250.20:FF:000503">
    <property type="entry name" value="Drug resistance transporter, EmrB/QacA subfamily"/>
    <property type="match status" value="1"/>
</dbReference>
<feature type="transmembrane region" description="Helical" evidence="5">
    <location>
        <begin position="270"/>
        <end position="290"/>
    </location>
</feature>
<comment type="subcellular location">
    <subcellularLocation>
        <location evidence="1">Membrane</location>
        <topology evidence="1">Multi-pass membrane protein</topology>
    </subcellularLocation>
</comment>
<evidence type="ECO:0000256" key="4">
    <source>
        <dbReference type="ARBA" id="ARBA00023136"/>
    </source>
</evidence>
<gene>
    <name evidence="7" type="ORF">FJY68_07560</name>
</gene>
<dbReference type="InterPro" id="IPR011701">
    <property type="entry name" value="MFS"/>
</dbReference>
<feature type="transmembrane region" description="Helical" evidence="5">
    <location>
        <begin position="173"/>
        <end position="192"/>
    </location>
</feature>
<dbReference type="CDD" id="cd17321">
    <property type="entry name" value="MFS_MMR_MDR_like"/>
    <property type="match status" value="1"/>
</dbReference>
<feature type="transmembrane region" description="Helical" evidence="5">
    <location>
        <begin position="198"/>
        <end position="217"/>
    </location>
</feature>
<feature type="transmembrane region" description="Helical" evidence="5">
    <location>
        <begin position="327"/>
        <end position="344"/>
    </location>
</feature>
<evidence type="ECO:0000256" key="1">
    <source>
        <dbReference type="ARBA" id="ARBA00004141"/>
    </source>
</evidence>
<feature type="transmembrane region" description="Helical" evidence="5">
    <location>
        <begin position="142"/>
        <end position="161"/>
    </location>
</feature>
<sequence>MGSAVNVALPRIGEEFGMNAITLGWVATSYILAAAIGLVPLGRLADMRGRKRVFVWGVVVFTMGSIASALSVSTGSMIAARIAQGLGGAMVFGTGTAILTSVYPPQLRGHALGINVATVYVGLTLGPTLGGVMTQALGWRSVFWAGVPLGVAVVALVLWKLEGEWFEARGERFDVAGMVIYSLALFSLMYGFALLPALFGAGLVGVGLVGLVGFVLLERRIKNPVLDISLFSGNRVFALSNISALVNYSATAAVSFLLSLYLQYARGLDARGAGLLLVAGPVVQAAISPLAGRLSDRVEPRIVASVGMGLTVVGLVFFVFLGSRTPLGLVVAGLVLLGAGFGLFSSPNMNAIMGCVEWRYYGTASGMVATMRMVGQMFSMGIAMLLLALFVGRVQITPNQHAGLLPAMRIAFGVFAALCLGGVFASLARGKLHRE</sequence>
<organism evidence="7 8">
    <name type="scientific">candidate division WOR-3 bacterium</name>
    <dbReference type="NCBI Taxonomy" id="2052148"/>
    <lineage>
        <taxon>Bacteria</taxon>
        <taxon>Bacteria division WOR-3</taxon>
    </lineage>
</organism>
<evidence type="ECO:0000313" key="7">
    <source>
        <dbReference type="EMBL" id="MBM3331689.1"/>
    </source>
</evidence>
<feature type="transmembrane region" description="Helical" evidence="5">
    <location>
        <begin position="20"/>
        <end position="41"/>
    </location>
</feature>
<dbReference type="EMBL" id="VGIR01000040">
    <property type="protein sequence ID" value="MBM3331689.1"/>
    <property type="molecule type" value="Genomic_DNA"/>
</dbReference>
<dbReference type="PANTHER" id="PTHR42718:SF48">
    <property type="entry name" value="CONSERVED TWO-DOMAIN MEMBRANE PROTEIN-RELATED"/>
    <property type="match status" value="1"/>
</dbReference>
<reference evidence="7" key="1">
    <citation type="submission" date="2019-03" db="EMBL/GenBank/DDBJ databases">
        <title>Lake Tanganyika Metagenome-Assembled Genomes (MAGs).</title>
        <authorList>
            <person name="Tran P."/>
        </authorList>
    </citation>
    <scope>NUCLEOTIDE SEQUENCE</scope>
    <source>
        <strain evidence="7">K_DeepCast_150m_m2_040</strain>
    </source>
</reference>
<dbReference type="SUPFAM" id="SSF103473">
    <property type="entry name" value="MFS general substrate transporter"/>
    <property type="match status" value="1"/>
</dbReference>
<feature type="transmembrane region" description="Helical" evidence="5">
    <location>
        <begin position="302"/>
        <end position="321"/>
    </location>
</feature>
<dbReference type="GO" id="GO:0016020">
    <property type="term" value="C:membrane"/>
    <property type="evidence" value="ECO:0007669"/>
    <property type="project" value="UniProtKB-SubCell"/>
</dbReference>
<dbReference type="PROSITE" id="PS50850">
    <property type="entry name" value="MFS"/>
    <property type="match status" value="1"/>
</dbReference>
<feature type="transmembrane region" description="Helical" evidence="5">
    <location>
        <begin position="78"/>
        <end position="99"/>
    </location>
</feature>
<evidence type="ECO:0000256" key="3">
    <source>
        <dbReference type="ARBA" id="ARBA00022989"/>
    </source>
</evidence>
<feature type="transmembrane region" description="Helical" evidence="5">
    <location>
        <begin position="53"/>
        <end position="72"/>
    </location>
</feature>
<keyword evidence="2 5" id="KW-0812">Transmembrane</keyword>
<dbReference type="Proteomes" id="UP000779900">
    <property type="component" value="Unassembled WGS sequence"/>
</dbReference>
<dbReference type="Pfam" id="PF07690">
    <property type="entry name" value="MFS_1"/>
    <property type="match status" value="2"/>
</dbReference>
<protein>
    <submittedName>
        <fullName evidence="7">MFS transporter</fullName>
    </submittedName>
</protein>
<dbReference type="Gene3D" id="1.20.1250.20">
    <property type="entry name" value="MFS general substrate transporter like domains"/>
    <property type="match status" value="2"/>
</dbReference>
<feature type="domain" description="Major facilitator superfamily (MFS) profile" evidence="6">
    <location>
        <begin position="1"/>
        <end position="434"/>
    </location>
</feature>
<evidence type="ECO:0000256" key="5">
    <source>
        <dbReference type="SAM" id="Phobius"/>
    </source>
</evidence>
<proteinExistence type="predicted"/>
<dbReference type="PANTHER" id="PTHR42718">
    <property type="entry name" value="MAJOR FACILITATOR SUPERFAMILY MULTIDRUG TRANSPORTER MFSC"/>
    <property type="match status" value="1"/>
</dbReference>
<keyword evidence="4 5" id="KW-0472">Membrane</keyword>
<name>A0A937XHW6_UNCW3</name>
<evidence type="ECO:0000259" key="6">
    <source>
        <dbReference type="PROSITE" id="PS50850"/>
    </source>
</evidence>
<comment type="caution">
    <text evidence="7">The sequence shown here is derived from an EMBL/GenBank/DDBJ whole genome shotgun (WGS) entry which is preliminary data.</text>
</comment>
<feature type="transmembrane region" description="Helical" evidence="5">
    <location>
        <begin position="408"/>
        <end position="428"/>
    </location>
</feature>
<feature type="transmembrane region" description="Helical" evidence="5">
    <location>
        <begin position="238"/>
        <end position="264"/>
    </location>
</feature>
<feature type="transmembrane region" description="Helical" evidence="5">
    <location>
        <begin position="377"/>
        <end position="396"/>
    </location>
</feature>
<keyword evidence="3 5" id="KW-1133">Transmembrane helix</keyword>
<accession>A0A937XHW6</accession>
<dbReference type="GO" id="GO:0022857">
    <property type="term" value="F:transmembrane transporter activity"/>
    <property type="evidence" value="ECO:0007669"/>
    <property type="project" value="InterPro"/>
</dbReference>
<evidence type="ECO:0000313" key="8">
    <source>
        <dbReference type="Proteomes" id="UP000779900"/>
    </source>
</evidence>
<dbReference type="InterPro" id="IPR036259">
    <property type="entry name" value="MFS_trans_sf"/>
</dbReference>
<dbReference type="AlphaFoldDB" id="A0A937XHW6"/>
<evidence type="ECO:0000256" key="2">
    <source>
        <dbReference type="ARBA" id="ARBA00022692"/>
    </source>
</evidence>
<feature type="transmembrane region" description="Helical" evidence="5">
    <location>
        <begin position="111"/>
        <end position="130"/>
    </location>
</feature>
<dbReference type="InterPro" id="IPR020846">
    <property type="entry name" value="MFS_dom"/>
</dbReference>